<comment type="caution">
    <text evidence="1">The sequence shown here is derived from an EMBL/GenBank/DDBJ whole genome shotgun (WGS) entry which is preliminary data.</text>
</comment>
<evidence type="ECO:0000313" key="2">
    <source>
        <dbReference type="Proteomes" id="UP001195483"/>
    </source>
</evidence>
<reference evidence="1" key="2">
    <citation type="journal article" date="2021" name="Genome Biol. Evol.">
        <title>Developing a high-quality reference genome for a parasitic bivalve with doubly uniparental inheritance (Bivalvia: Unionida).</title>
        <authorList>
            <person name="Smith C.H."/>
        </authorList>
    </citation>
    <scope>NUCLEOTIDE SEQUENCE</scope>
    <source>
        <strain evidence="1">CHS0354</strain>
        <tissue evidence="1">Mantle</tissue>
    </source>
</reference>
<sequence length="54" mass="6166">MRTAYNQRDSVFKFCRQVLALPFLLAEDIPTGLEKLKGKVGTAMFGEWLPYISD</sequence>
<name>A0AAE0VRV5_9BIVA</name>
<accession>A0AAE0VRV5</accession>
<protein>
    <submittedName>
        <fullName evidence="1">Uncharacterized protein</fullName>
    </submittedName>
</protein>
<proteinExistence type="predicted"/>
<evidence type="ECO:0000313" key="1">
    <source>
        <dbReference type="EMBL" id="KAK3588313.1"/>
    </source>
</evidence>
<reference evidence="1" key="1">
    <citation type="journal article" date="2021" name="Genome Biol. Evol.">
        <title>A High-Quality Reference Genome for a Parasitic Bivalve with Doubly Uniparental Inheritance (Bivalvia: Unionida).</title>
        <authorList>
            <person name="Smith C.H."/>
        </authorList>
    </citation>
    <scope>NUCLEOTIDE SEQUENCE</scope>
    <source>
        <strain evidence="1">CHS0354</strain>
    </source>
</reference>
<organism evidence="1 2">
    <name type="scientific">Potamilus streckersoni</name>
    <dbReference type="NCBI Taxonomy" id="2493646"/>
    <lineage>
        <taxon>Eukaryota</taxon>
        <taxon>Metazoa</taxon>
        <taxon>Spiralia</taxon>
        <taxon>Lophotrochozoa</taxon>
        <taxon>Mollusca</taxon>
        <taxon>Bivalvia</taxon>
        <taxon>Autobranchia</taxon>
        <taxon>Heteroconchia</taxon>
        <taxon>Palaeoheterodonta</taxon>
        <taxon>Unionida</taxon>
        <taxon>Unionoidea</taxon>
        <taxon>Unionidae</taxon>
        <taxon>Ambleminae</taxon>
        <taxon>Lampsilini</taxon>
        <taxon>Potamilus</taxon>
    </lineage>
</organism>
<dbReference type="AlphaFoldDB" id="A0AAE0VRV5"/>
<reference evidence="1" key="3">
    <citation type="submission" date="2023-05" db="EMBL/GenBank/DDBJ databases">
        <authorList>
            <person name="Smith C.H."/>
        </authorList>
    </citation>
    <scope>NUCLEOTIDE SEQUENCE</scope>
    <source>
        <strain evidence="1">CHS0354</strain>
        <tissue evidence="1">Mantle</tissue>
    </source>
</reference>
<dbReference type="EMBL" id="JAEAOA010000073">
    <property type="protein sequence ID" value="KAK3588313.1"/>
    <property type="molecule type" value="Genomic_DNA"/>
</dbReference>
<dbReference type="Proteomes" id="UP001195483">
    <property type="component" value="Unassembled WGS sequence"/>
</dbReference>
<gene>
    <name evidence="1" type="ORF">CHS0354_000315</name>
</gene>
<keyword evidence="2" id="KW-1185">Reference proteome</keyword>